<dbReference type="RefSeq" id="WP_113952150.1">
    <property type="nucleotide sequence ID" value="NZ_QNQU01000048.1"/>
</dbReference>
<dbReference type="EMBL" id="QNQU01000048">
    <property type="protein sequence ID" value="RBQ02221.1"/>
    <property type="molecule type" value="Genomic_DNA"/>
</dbReference>
<gene>
    <name evidence="1" type="ORF">DRW42_27905</name>
</gene>
<reference evidence="1 2" key="1">
    <citation type="submission" date="2018-07" db="EMBL/GenBank/DDBJ databases">
        <title>A draft genome of a endophytic bacteria, a new species of Pedobacter.</title>
        <authorList>
            <person name="Zhang Z.D."/>
            <person name="Chen Z.J."/>
        </authorList>
    </citation>
    <scope>NUCLEOTIDE SEQUENCE [LARGE SCALE GENOMIC DNA]</scope>
    <source>
        <strain evidence="1 2">RS10</strain>
    </source>
</reference>
<organism evidence="1 2">
    <name type="scientific">Pedobacter miscanthi</name>
    <dbReference type="NCBI Taxonomy" id="2259170"/>
    <lineage>
        <taxon>Bacteria</taxon>
        <taxon>Pseudomonadati</taxon>
        <taxon>Bacteroidota</taxon>
        <taxon>Sphingobacteriia</taxon>
        <taxon>Sphingobacteriales</taxon>
        <taxon>Sphingobacteriaceae</taxon>
        <taxon>Pedobacter</taxon>
    </lineage>
</organism>
<comment type="caution">
    <text evidence="1">The sequence shown here is derived from an EMBL/GenBank/DDBJ whole genome shotgun (WGS) entry which is preliminary data.</text>
</comment>
<protein>
    <submittedName>
        <fullName evidence="1">Uncharacterized protein</fullName>
    </submittedName>
</protein>
<dbReference type="Proteomes" id="UP000252081">
    <property type="component" value="Unassembled WGS sequence"/>
</dbReference>
<evidence type="ECO:0000313" key="2">
    <source>
        <dbReference type="Proteomes" id="UP000252081"/>
    </source>
</evidence>
<proteinExistence type="predicted"/>
<sequence length="139" mass="16004">MIFLSSGYSFNKFLLKDTKVSETEITDNKAAHIRYQIMKLSLLFVLAALLLSCTNQMDGAGAAKQYCECMKLNKSDEQYGYAYTVCSAELAKKYRYYRIFYIDTKDKEFNVNLPQATRDSTNRFIGDFLDYRNANNCAP</sequence>
<name>A0A366KKI9_9SPHI</name>
<dbReference type="AlphaFoldDB" id="A0A366KKI9"/>
<evidence type="ECO:0000313" key="1">
    <source>
        <dbReference type="EMBL" id="RBQ02221.1"/>
    </source>
</evidence>
<accession>A0A366KKI9</accession>
<keyword evidence="2" id="KW-1185">Reference proteome</keyword>